<feature type="domain" description="NIF system FeS cluster assembly NifU C-terminal" evidence="1">
    <location>
        <begin position="23"/>
        <end position="79"/>
    </location>
</feature>
<dbReference type="RefSeq" id="WP_089697790.1">
    <property type="nucleotide sequence ID" value="NZ_FNHL01000003.1"/>
</dbReference>
<dbReference type="EMBL" id="FNHL01000003">
    <property type="protein sequence ID" value="SDM74882.1"/>
    <property type="molecule type" value="Genomic_DNA"/>
</dbReference>
<gene>
    <name evidence="2" type="ORF">SAMN04487949_2483</name>
</gene>
<proteinExistence type="predicted"/>
<dbReference type="OrthoDB" id="270036at2157"/>
<name>A0A1G9VRL0_9EURY</name>
<dbReference type="SUPFAM" id="SSF117916">
    <property type="entry name" value="Fe-S cluster assembly (FSCA) domain-like"/>
    <property type="match status" value="1"/>
</dbReference>
<organism evidence="2 3">
    <name type="scientific">Halogranum gelatinilyticum</name>
    <dbReference type="NCBI Taxonomy" id="660521"/>
    <lineage>
        <taxon>Archaea</taxon>
        <taxon>Methanobacteriati</taxon>
        <taxon>Methanobacteriota</taxon>
        <taxon>Stenosarchaea group</taxon>
        <taxon>Halobacteria</taxon>
        <taxon>Halobacteriales</taxon>
        <taxon>Haloferacaceae</taxon>
    </lineage>
</organism>
<dbReference type="GO" id="GO:0016226">
    <property type="term" value="P:iron-sulfur cluster assembly"/>
    <property type="evidence" value="ECO:0007669"/>
    <property type="project" value="InterPro"/>
</dbReference>
<dbReference type="Pfam" id="PF01106">
    <property type="entry name" value="NifU"/>
    <property type="match status" value="1"/>
</dbReference>
<dbReference type="Gene3D" id="3.30.300.130">
    <property type="entry name" value="Fe-S cluster assembly (FSCA)"/>
    <property type="match status" value="1"/>
</dbReference>
<dbReference type="STRING" id="660521.SAMN04487949_2483"/>
<evidence type="ECO:0000259" key="1">
    <source>
        <dbReference type="Pfam" id="PF01106"/>
    </source>
</evidence>
<dbReference type="Proteomes" id="UP000199451">
    <property type="component" value="Unassembled WGS sequence"/>
</dbReference>
<reference evidence="3" key="1">
    <citation type="submission" date="2016-10" db="EMBL/GenBank/DDBJ databases">
        <authorList>
            <person name="Varghese N."/>
            <person name="Submissions S."/>
        </authorList>
    </citation>
    <scope>NUCLEOTIDE SEQUENCE [LARGE SCALE GENOMIC DNA]</scope>
    <source>
        <strain evidence="3">CGMCC 1.10119</strain>
    </source>
</reference>
<dbReference type="GO" id="GO:0005506">
    <property type="term" value="F:iron ion binding"/>
    <property type="evidence" value="ECO:0007669"/>
    <property type="project" value="InterPro"/>
</dbReference>
<dbReference type="InterPro" id="IPR034904">
    <property type="entry name" value="FSCA_dom_sf"/>
</dbReference>
<dbReference type="InterPro" id="IPR001075">
    <property type="entry name" value="NIF_FeS_clus_asmbl_NifU_C"/>
</dbReference>
<dbReference type="AlphaFoldDB" id="A0A1G9VRL0"/>
<accession>A0A1G9VRL0</accession>
<keyword evidence="3" id="KW-1185">Reference proteome</keyword>
<evidence type="ECO:0000313" key="3">
    <source>
        <dbReference type="Proteomes" id="UP000199451"/>
    </source>
</evidence>
<protein>
    <submittedName>
        <fullName evidence="2">Fe-S cluster biogenesis protein NfuA, 4Fe-4S-binding domain</fullName>
    </submittedName>
</protein>
<dbReference type="GO" id="GO:0051536">
    <property type="term" value="F:iron-sulfur cluster binding"/>
    <property type="evidence" value="ECO:0007669"/>
    <property type="project" value="InterPro"/>
</dbReference>
<evidence type="ECO:0000313" key="2">
    <source>
        <dbReference type="EMBL" id="SDM74882.1"/>
    </source>
</evidence>
<sequence>MSTTAPEKGLEERIELFMMRNFPQIQMHGGDAGIDAIDEETGEVWISLTGACSGCGISPMTIQALKTRMVAEFDELSEVHAGTGMWAHESDDGEDFSDVPF</sequence>